<evidence type="ECO:0000256" key="18">
    <source>
        <dbReference type="ARBA" id="ARBA00023158"/>
    </source>
</evidence>
<feature type="domain" description="RNase III" evidence="24">
    <location>
        <begin position="2108"/>
        <end position="2290"/>
    </location>
</feature>
<dbReference type="SMART" id="SM00358">
    <property type="entry name" value="DSRM"/>
    <property type="match status" value="1"/>
</dbReference>
<feature type="region of interest" description="Disordered" evidence="22">
    <location>
        <begin position="1433"/>
        <end position="1460"/>
    </location>
</feature>
<dbReference type="GO" id="GO:0004525">
    <property type="term" value="F:ribonuclease III activity"/>
    <property type="evidence" value="ECO:0007669"/>
    <property type="project" value="UniProtKB-EC"/>
</dbReference>
<dbReference type="PANTHER" id="PTHR14950:SF37">
    <property type="entry name" value="ENDORIBONUCLEASE DICER"/>
    <property type="match status" value="1"/>
</dbReference>
<feature type="region of interest" description="Disordered" evidence="22">
    <location>
        <begin position="488"/>
        <end position="555"/>
    </location>
</feature>
<dbReference type="GO" id="GO:0048731">
    <property type="term" value="P:system development"/>
    <property type="evidence" value="ECO:0007669"/>
    <property type="project" value="UniProtKB-ARBA"/>
</dbReference>
<keyword evidence="10" id="KW-0677">Repeat</keyword>
<dbReference type="SUPFAM" id="SSF54768">
    <property type="entry name" value="dsRNA-binding domain-like"/>
    <property type="match status" value="1"/>
</dbReference>
<evidence type="ECO:0000256" key="13">
    <source>
        <dbReference type="ARBA" id="ARBA00022801"/>
    </source>
</evidence>
<dbReference type="FunFam" id="1.10.1520.10:FF:000005">
    <property type="entry name" value="Putative endoribonuclease dicer"/>
    <property type="match status" value="1"/>
</dbReference>
<dbReference type="GO" id="GO:0006309">
    <property type="term" value="P:apoptotic DNA fragmentation"/>
    <property type="evidence" value="ECO:0007669"/>
    <property type="project" value="TreeGrafter"/>
</dbReference>
<dbReference type="GO" id="GO:0003006">
    <property type="term" value="P:developmental process involved in reproduction"/>
    <property type="evidence" value="ECO:0007669"/>
    <property type="project" value="UniProtKB-ARBA"/>
</dbReference>
<comment type="cofactor">
    <cofactor evidence="2">
        <name>Mn(2+)</name>
        <dbReference type="ChEBI" id="CHEBI:29035"/>
    </cofactor>
</comment>
<dbReference type="FunFam" id="3.30.160.380:FF:000003">
    <property type="entry name" value="Endoribonuclease dcr-1"/>
    <property type="match status" value="1"/>
</dbReference>
<dbReference type="Pfam" id="PF03368">
    <property type="entry name" value="Dicer_dimer"/>
    <property type="match status" value="1"/>
</dbReference>
<dbReference type="Pfam" id="PF20932">
    <property type="entry name" value="Dicer_dsRBD"/>
    <property type="match status" value="1"/>
</dbReference>
<feature type="domain" description="DRBM" evidence="23">
    <location>
        <begin position="2315"/>
        <end position="2381"/>
    </location>
</feature>
<evidence type="ECO:0000256" key="9">
    <source>
        <dbReference type="ARBA" id="ARBA00022723"/>
    </source>
</evidence>
<dbReference type="Gene3D" id="2.170.260.10">
    <property type="entry name" value="paz domain"/>
    <property type="match status" value="1"/>
</dbReference>
<feature type="region of interest" description="Disordered" evidence="22">
    <location>
        <begin position="1324"/>
        <end position="1385"/>
    </location>
</feature>
<dbReference type="Gene3D" id="3.30.160.20">
    <property type="match status" value="1"/>
</dbReference>
<dbReference type="InterPro" id="IPR044441">
    <property type="entry name" value="DICER_DSRM"/>
</dbReference>
<dbReference type="Pfam" id="PF00636">
    <property type="entry name" value="Ribonuclease_3"/>
    <property type="match status" value="2"/>
</dbReference>
<dbReference type="GO" id="GO:0035194">
    <property type="term" value="P:regulatory ncRNA-mediated post-transcriptional gene silencing"/>
    <property type="evidence" value="ECO:0007669"/>
    <property type="project" value="UniProtKB-ARBA"/>
</dbReference>
<protein>
    <recommendedName>
        <fullName evidence="5">ribonuclease III</fullName>
        <ecNumber evidence="5">3.1.26.3</ecNumber>
    </recommendedName>
</protein>
<evidence type="ECO:0000256" key="10">
    <source>
        <dbReference type="ARBA" id="ARBA00022737"/>
    </source>
</evidence>
<reference evidence="28" key="2">
    <citation type="submission" date="2010-05" db="EMBL/GenBank/DDBJ databases">
        <authorList>
            <person name="Almeida L.G."/>
            <person name="Nicolas M.F."/>
            <person name="Souza R.C."/>
            <person name="Vasconcelos A.T.R."/>
        </authorList>
    </citation>
    <scope>NUCLEOTIDE SEQUENCE</scope>
</reference>
<dbReference type="FunFam" id="1.10.1520.10:FF:000023">
    <property type="entry name" value="Endoribonuclease dcr-1"/>
    <property type="match status" value="1"/>
</dbReference>
<evidence type="ECO:0000256" key="21">
    <source>
        <dbReference type="PROSITE-ProRule" id="PRU00657"/>
    </source>
</evidence>
<dbReference type="GO" id="GO:0031054">
    <property type="term" value="P:pre-miRNA processing"/>
    <property type="evidence" value="ECO:0007669"/>
    <property type="project" value="InterPro"/>
</dbReference>
<reference evidence="28" key="3">
    <citation type="journal article" date="2013" name="Nucleic Acids Res.">
        <title>The genome of Anopheles darlingi, the main neotropical malaria vector.</title>
        <authorList>
            <person name="Marinotti O."/>
            <person name="Cerqueira G.C."/>
            <person name="de Almeida L.G."/>
            <person name="Ferro M.I."/>
            <person name="Loreto E.L."/>
            <person name="Zaha A."/>
            <person name="Teixeira S.M."/>
            <person name="Wespiser A.R."/>
            <person name="Almeida E Silva A."/>
            <person name="Schlindwein A.D."/>
            <person name="Pacheco A.C."/>
            <person name="Silva A.L."/>
            <person name="Graveley B.R."/>
            <person name="Walenz B.P."/>
            <person name="Lima Bde A."/>
            <person name="Ribeiro C.A."/>
            <person name="Nunes-Silva C.G."/>
            <person name="de Carvalho C.R."/>
            <person name="Soares C.M."/>
            <person name="de Menezes C.B."/>
            <person name="Matiolli C."/>
            <person name="Caffrey D."/>
            <person name="Araujo D.A."/>
            <person name="de Oliveira D.M."/>
            <person name="Golenbock D."/>
            <person name="Grisard E.C."/>
            <person name="Fantinatti-Garboggini F."/>
            <person name="de Carvalho F.M."/>
            <person name="Barcellos F.G."/>
            <person name="Prosdocimi F."/>
            <person name="May G."/>
            <person name="Azevedo Junior G.M."/>
            <person name="Guimaraes G.M."/>
            <person name="Goldman G.H."/>
            <person name="Padilha I.Q."/>
            <person name="Batista Jda S."/>
            <person name="Ferro J.A."/>
            <person name="Ribeiro J.M."/>
            <person name="Fietto J.L."/>
            <person name="Dabbas K.M."/>
            <person name="Cerdeira L."/>
            <person name="Agnez-Lima L.F."/>
            <person name="Brocchi M."/>
            <person name="de Carvalho M.O."/>
            <person name="Teixeira Mde M."/>
            <person name="Diniz Maia Mde M."/>
            <person name="Goldman M.H."/>
            <person name="Cruz Schneider M.P."/>
            <person name="Felipe M.S."/>
            <person name="Hungria M."/>
            <person name="Nicolas M.F."/>
            <person name="Pereira M."/>
            <person name="Montes M.A."/>
            <person name="Cantao M.E."/>
            <person name="Vincentz M."/>
            <person name="Rafael M.S."/>
            <person name="Silverman N."/>
            <person name="Stoco P.H."/>
            <person name="Souza R.C."/>
            <person name="Vicentini R."/>
            <person name="Gazzinelli R.T."/>
            <person name="Neves Rde O."/>
            <person name="Silva R."/>
            <person name="Astolfi-Filho S."/>
            <person name="Maciel T.E."/>
            <person name="Urmenyi T.P."/>
            <person name="Tadei W.P."/>
            <person name="Camargo E.P."/>
            <person name="de Vasconcelos A.T."/>
        </authorList>
    </citation>
    <scope>NUCLEOTIDE SEQUENCE</scope>
</reference>
<dbReference type="CDD" id="cd10843">
    <property type="entry name" value="DSRM_DICER"/>
    <property type="match status" value="1"/>
</dbReference>
<keyword evidence="19" id="KW-0464">Manganese</keyword>
<dbReference type="SUPFAM" id="SSF69065">
    <property type="entry name" value="RNase III domain-like"/>
    <property type="match status" value="2"/>
</dbReference>
<dbReference type="GO" id="GO:0046872">
    <property type="term" value="F:metal ion binding"/>
    <property type="evidence" value="ECO:0007669"/>
    <property type="project" value="UniProtKB-KW"/>
</dbReference>
<evidence type="ECO:0000256" key="17">
    <source>
        <dbReference type="ARBA" id="ARBA00022884"/>
    </source>
</evidence>
<keyword evidence="17 21" id="KW-0694">RNA-binding</keyword>
<dbReference type="PANTHER" id="PTHR14950">
    <property type="entry name" value="DICER-RELATED"/>
    <property type="match status" value="1"/>
</dbReference>
<feature type="domain" description="PAZ" evidence="25">
    <location>
        <begin position="1099"/>
        <end position="1230"/>
    </location>
</feature>
<evidence type="ECO:0000259" key="24">
    <source>
        <dbReference type="PROSITE" id="PS50142"/>
    </source>
</evidence>
<evidence type="ECO:0000313" key="29">
    <source>
        <dbReference type="EnsemblMetazoa" id="ADAC004833-PA"/>
    </source>
</evidence>
<dbReference type="Pfam" id="PF02170">
    <property type="entry name" value="PAZ"/>
    <property type="match status" value="1"/>
</dbReference>
<dbReference type="GO" id="GO:0070578">
    <property type="term" value="C:RISC-loading complex"/>
    <property type="evidence" value="ECO:0007669"/>
    <property type="project" value="TreeGrafter"/>
</dbReference>
<dbReference type="SMART" id="SM00949">
    <property type="entry name" value="PAZ"/>
    <property type="match status" value="1"/>
</dbReference>
<keyword evidence="12" id="KW-0255">Endonuclease</keyword>
<dbReference type="CDD" id="cd02843">
    <property type="entry name" value="PAZ_dicer_like"/>
    <property type="match status" value="1"/>
</dbReference>
<comment type="catalytic activity">
    <reaction evidence="1">
        <text>Endonucleolytic cleavage to 5'-phosphomonoester.</text>
        <dbReference type="EC" id="3.1.26.3"/>
    </reaction>
</comment>
<evidence type="ECO:0000256" key="7">
    <source>
        <dbReference type="ARBA" id="ARBA00022553"/>
    </source>
</evidence>
<dbReference type="GO" id="GO:0009653">
    <property type="term" value="P:anatomical structure morphogenesis"/>
    <property type="evidence" value="ECO:0007669"/>
    <property type="project" value="UniProtKB-ARBA"/>
</dbReference>
<dbReference type="SUPFAM" id="SSF101690">
    <property type="entry name" value="PAZ domain"/>
    <property type="match status" value="1"/>
</dbReference>
<dbReference type="InterPro" id="IPR005034">
    <property type="entry name" value="Dicer_dimerisation"/>
</dbReference>
<dbReference type="GO" id="GO:0003723">
    <property type="term" value="F:RNA binding"/>
    <property type="evidence" value="ECO:0007669"/>
    <property type="project" value="UniProtKB-UniRule"/>
</dbReference>
<dbReference type="InterPro" id="IPR027417">
    <property type="entry name" value="P-loop_NTPase"/>
</dbReference>
<feature type="compositionally biased region" description="Acidic residues" evidence="22">
    <location>
        <begin position="1939"/>
        <end position="1978"/>
    </location>
</feature>
<keyword evidence="7" id="KW-0597">Phosphoprotein</keyword>
<sequence>MTVLHWMERNIHTTALTPRDYQTELLSMAREENLIVCLAHNSAKEFLAVKLIQSLRSDRDERREEDAAAASNRRPRKTVFLTERTDRAVLASMVANLTDLTVSTVANDGELSSRYDLAASDVLFMSSAAVLLELLDQAEVLRVEHIRLLIVDECHKTYGHPELWEVCSRIERSNGTRTKIVGLAGPLHGASCTPERLCWELQCLERCLRARIETASDITSILRFSTKPTELILECTPARASPLARHLRALILRQIAFLQDHRYDPLAMYGMDANESDDLPVVNGETDGEKENDEEDEFRRELRSIPDPKAAPLRYLQQYLELLDEFGPWGADRGALDLLTTIEKEKIRTPYERHFLLLCMVSTVLVQARSMAAGVFARYSTEIERIRRYSTPKVRRLLEVLAWFGEQQARPNDQHTNNGSTTLQHQQQQQQQMMYCFCRTADCKELGKEYHTFGTRIGDVGERIDRLAKQLHTVRHATDRLMLKHRNRDGGFSEMNAGSSPRHHGTAQPHTDGRPGNLRRRRCFPGSGAGGGGGGGGPPWLNGATGYHQRGHHDSGGGATEALCGLIFCHDRSIARILYVLLYEVARSQPEYAFLSAQYTVDKVVDPLTDAQHAALEHRKQEEVLKRFRMHDCNLLIGTSVLEEGIELPKCNLVIRWSQPSNYRSYAQCKGRAKAPGAYHILFVTPDVGSGGDKSLKHDQPLDDPIQVDEDTAGGDGVLDRNVGCADPADKELIERCTDAMIERVAIYREVEKLLLSKCRNGEPEDGELKHADCFNHCLEIFRAAPAPDRSPQASGGASLGLSNAVQTLNKYCAKLPSDTFTKLTPIWRCATTVRNDRTLYQYTIRLPINSPWKEDILGLPMPTETLARRMAAYIACRMLHAAGELDHSFQPFGKEAFRAFEADWENFELDELDAKILSENNDPRPGTTKRRQYYYKRIASVFNECRPEVGTTAYLYYMRMELICPIPEEQNTRGRKIYAPEESPQGFGILTTKLIPKISSFPIFTRSGEVKVSLDLCPQRVQLTEQQLSMVNCFVRYTFTKVLRLQKSLMLYDANATENCFFIVPTIRKQTDDGGDVQVDWAFVEKIALNVDRSGPTFIPDEARKGYQFDVNRFRDAVVMPWYRNRDQPQYFYVAEICHHLSPKSAFPGSNYATFEEYYHRKYDIQIQNVRQPLLDVDHTSARLNFLTPRYVNRKGVALPTSSEETKRAKRENLEQKQILVPELCTIHPFPASLWRAAVCLPCVLYRINALLLADEIRRQVARDLKLGREDLDQLEGGKFEWPMLSFGWNLADVLRKTKEQKVAQAAAAAAATVATAAITQEGTGIDASLPEGNGPESTSEGTEKPAIENDGPDETEKTTANQEDQNPDDVNNVEKNENGQSEEEALLEIGTWSNEMAAGVDTGDDGESGVGGGKGAFLRYDSDCASNSSGNYYSSDEYDEEEDGYLYDDSGGGASDEESALPAITAATTGESGTEPGTLCEMNGSGKSAQAAPETIVSTVRRLKIEFKSETIAEAIDSERDLQRQRTQQSIIQRSRQNERLYQITKNAAEGFSCSLALGTMDANERAQAEQRFAEQKNHTKDAIRLHGTLVRWNESLTVEHWRSRLEANELATMTALMNDMGGRAFIEFVPYIEEQALFTILIRNGSTGERWLRLHDLYQLNARFFPEQYTVLRGGSHFDHFLDEDEGHDRKCNDLGDGSQTKVITLTIRDPFPAIAAGQTACNYKVSQDPETDIAKQCNGEQQQPHDDETTSITFNFDEQPDLEHHPGPSPAIILQALTMSNANDGINLERLETIGDSFLKYAITTYLYCRYDNVHEGKLSHLRSKQVSNLNLYRLGRRKRLGDCMIAAKFEPHDNWLPPCYYVPKELEQTLIDAKIPACHWNLADLPDIKRLSCAEICQLVKERARAKRREDLERRNILTHTNPGTQGVNGQPDMDNDDNDDDNNDGEDEEDDSDDDEDEDEDDDDDDDDDDECNEGGSDFFSCFIPYNLVTQHSIPDKSVADCVEALIGAYLIECGPRGALLFMAWLGIRVLPIRSNNGVPKAINTGNTQELVQYGRGTVDITEYGHWVAPPSPMVRANITFGGLEAGAHATARELNRLLEGFEVFERSLGYHFQDRSYLLQAMTHASYSPNRLTDCYQRLEFLGDAILDYLITRHLYEDRRQHSPGALTDLRSALVNNTIFAALAVRHGFHRYFLHLSPGLQEVIDRFVRIQQENGHRITEEEYYLPDEDDDMLAADGGFGGGFGEIEGGQALMGSGEAEDVEVPKALGDVFESIAGAIFLDSGMSLNTVWKVYRKMMGPEIEKFSSSVPKSPIRELLEMEPETAKFGKPEKLADGRRVRVTVEVFGKGTFRGIGRNYRIAKCTAAKCALRQLKKLGYSSHHKRR</sequence>
<keyword evidence="18" id="KW-0943">RNA-mediated gene silencing</keyword>
<evidence type="ECO:0000256" key="14">
    <source>
        <dbReference type="ARBA" id="ARBA00022806"/>
    </source>
</evidence>
<dbReference type="PROSITE" id="PS00517">
    <property type="entry name" value="RNASE_3_1"/>
    <property type="match status" value="1"/>
</dbReference>
<dbReference type="OMA" id="MGPWCAW"/>
<dbReference type="GO" id="GO:0030422">
    <property type="term" value="P:siRNA processing"/>
    <property type="evidence" value="ECO:0007669"/>
    <property type="project" value="InterPro"/>
</dbReference>
<evidence type="ECO:0000256" key="2">
    <source>
        <dbReference type="ARBA" id="ARBA00001936"/>
    </source>
</evidence>
<keyword evidence="11" id="KW-0547">Nucleotide-binding</keyword>
<evidence type="ECO:0000256" key="3">
    <source>
        <dbReference type="ARBA" id="ARBA00001946"/>
    </source>
</evidence>
<feature type="compositionally biased region" description="Acidic residues" evidence="22">
    <location>
        <begin position="1438"/>
        <end position="1448"/>
    </location>
</feature>
<comment type="cofactor">
    <cofactor evidence="3">
        <name>Mg(2+)</name>
        <dbReference type="ChEBI" id="CHEBI:18420"/>
    </cofactor>
</comment>
<evidence type="ECO:0000256" key="4">
    <source>
        <dbReference type="ARBA" id="ARBA00004496"/>
    </source>
</evidence>
<dbReference type="InterPro" id="IPR014720">
    <property type="entry name" value="dsRBD_dom"/>
</dbReference>
<dbReference type="SMART" id="SM00490">
    <property type="entry name" value="HELICc"/>
    <property type="match status" value="1"/>
</dbReference>
<evidence type="ECO:0000256" key="1">
    <source>
        <dbReference type="ARBA" id="ARBA00000109"/>
    </source>
</evidence>
<dbReference type="CDD" id="cd15903">
    <property type="entry name" value="Dicer_PBD"/>
    <property type="match status" value="1"/>
</dbReference>
<evidence type="ECO:0000256" key="20">
    <source>
        <dbReference type="ARBA" id="ARBA00035116"/>
    </source>
</evidence>
<dbReference type="SUPFAM" id="SSF52540">
    <property type="entry name" value="P-loop containing nucleoside triphosphate hydrolases"/>
    <property type="match status" value="1"/>
</dbReference>
<comment type="subcellular location">
    <subcellularLocation>
        <location evidence="4">Cytoplasm</location>
    </subcellularLocation>
</comment>
<dbReference type="InterPro" id="IPR003100">
    <property type="entry name" value="PAZ_dom"/>
</dbReference>
<gene>
    <name evidence="28" type="ORF">AND_004833</name>
</gene>
<evidence type="ECO:0000259" key="23">
    <source>
        <dbReference type="PROSITE" id="PS50137"/>
    </source>
</evidence>
<dbReference type="EC" id="3.1.26.3" evidence="5"/>
<feature type="domain" description="RNase III" evidence="24">
    <location>
        <begin position="1757"/>
        <end position="1878"/>
    </location>
</feature>
<accession>W5JL08</accession>
<dbReference type="GO" id="GO:0004386">
    <property type="term" value="F:helicase activity"/>
    <property type="evidence" value="ECO:0007669"/>
    <property type="project" value="UniProtKB-KW"/>
</dbReference>
<evidence type="ECO:0000256" key="5">
    <source>
        <dbReference type="ARBA" id="ARBA00012177"/>
    </source>
</evidence>
<dbReference type="GO" id="GO:0051239">
    <property type="term" value="P:regulation of multicellular organismal process"/>
    <property type="evidence" value="ECO:0007669"/>
    <property type="project" value="UniProtKB-ARBA"/>
</dbReference>
<evidence type="ECO:0000256" key="6">
    <source>
        <dbReference type="ARBA" id="ARBA00022490"/>
    </source>
</evidence>
<evidence type="ECO:0000256" key="16">
    <source>
        <dbReference type="ARBA" id="ARBA00022842"/>
    </source>
</evidence>
<dbReference type="InterPro" id="IPR036389">
    <property type="entry name" value="RNase_III_sf"/>
</dbReference>
<dbReference type="EnsemblMetazoa" id="ADAC004833-RA">
    <property type="protein sequence ID" value="ADAC004833-PA"/>
    <property type="gene ID" value="ADAC004833"/>
</dbReference>
<organism evidence="28">
    <name type="scientific">Anopheles darlingi</name>
    <name type="common">Mosquito</name>
    <dbReference type="NCBI Taxonomy" id="43151"/>
    <lineage>
        <taxon>Eukaryota</taxon>
        <taxon>Metazoa</taxon>
        <taxon>Ecdysozoa</taxon>
        <taxon>Arthropoda</taxon>
        <taxon>Hexapoda</taxon>
        <taxon>Insecta</taxon>
        <taxon>Pterygota</taxon>
        <taxon>Neoptera</taxon>
        <taxon>Endopterygota</taxon>
        <taxon>Diptera</taxon>
        <taxon>Nematocera</taxon>
        <taxon>Culicoidea</taxon>
        <taxon>Culicidae</taxon>
        <taxon>Anophelinae</taxon>
        <taxon>Anopheles</taxon>
    </lineage>
</organism>
<dbReference type="InterPro" id="IPR038248">
    <property type="entry name" value="Dicer_dimer_sf"/>
</dbReference>
<dbReference type="CDD" id="cd00593">
    <property type="entry name" value="RIBOc"/>
    <property type="match status" value="2"/>
</dbReference>
<dbReference type="PROSITE" id="PS51194">
    <property type="entry name" value="HELICASE_CTER"/>
    <property type="match status" value="1"/>
</dbReference>
<dbReference type="HOGENOM" id="CLU_000907_4_4_1"/>
<dbReference type="GO" id="GO:0006950">
    <property type="term" value="P:response to stress"/>
    <property type="evidence" value="ECO:0007669"/>
    <property type="project" value="UniProtKB-ARBA"/>
</dbReference>
<dbReference type="PROSITE" id="PS50137">
    <property type="entry name" value="DS_RBD"/>
    <property type="match status" value="1"/>
</dbReference>
<keyword evidence="8" id="KW-0540">Nuclease</keyword>
<evidence type="ECO:0000313" key="28">
    <source>
        <dbReference type="EMBL" id="ETN63439.1"/>
    </source>
</evidence>
<dbReference type="GO" id="GO:0005829">
    <property type="term" value="C:cytosol"/>
    <property type="evidence" value="ECO:0007669"/>
    <property type="project" value="UniProtKB-ARBA"/>
</dbReference>
<evidence type="ECO:0000256" key="15">
    <source>
        <dbReference type="ARBA" id="ARBA00022840"/>
    </source>
</evidence>
<dbReference type="GO" id="GO:0005634">
    <property type="term" value="C:nucleus"/>
    <property type="evidence" value="ECO:0007669"/>
    <property type="project" value="TreeGrafter"/>
</dbReference>
<evidence type="ECO:0000259" key="25">
    <source>
        <dbReference type="PROSITE" id="PS50821"/>
    </source>
</evidence>
<dbReference type="Gene3D" id="1.10.1520.10">
    <property type="entry name" value="Ribonuclease III domain"/>
    <property type="match status" value="2"/>
</dbReference>
<dbReference type="PROSITE" id="PS50142">
    <property type="entry name" value="RNASE_3_2"/>
    <property type="match status" value="2"/>
</dbReference>
<dbReference type="FunCoup" id="W5JL08">
    <property type="interactions" value="752"/>
</dbReference>
<dbReference type="eggNOG" id="KOG0701">
    <property type="taxonomic scope" value="Eukaryota"/>
</dbReference>
<evidence type="ECO:0000256" key="11">
    <source>
        <dbReference type="ARBA" id="ARBA00022741"/>
    </source>
</evidence>
<feature type="domain" description="Helicase C-terminal" evidence="26">
    <location>
        <begin position="555"/>
        <end position="734"/>
    </location>
</feature>
<dbReference type="InterPro" id="IPR048513">
    <property type="entry name" value="Dicer_PBD"/>
</dbReference>
<dbReference type="FunFam" id="3.30.160.20:FF:000015">
    <property type="entry name" value="endoribonuclease Dicer"/>
    <property type="match status" value="1"/>
</dbReference>
<reference evidence="28 30" key="1">
    <citation type="journal article" date="2010" name="BMC Genomics">
        <title>Combination of measures distinguishes pre-miRNAs from other stem-loops in the genome of the newly sequenced Anopheles darlingi.</title>
        <authorList>
            <person name="Mendes N.D."/>
            <person name="Freitas A.T."/>
            <person name="Vasconcelos A.T."/>
            <person name="Sagot M.F."/>
        </authorList>
    </citation>
    <scope>NUCLEOTIDE SEQUENCE</scope>
</reference>
<dbReference type="FunFam" id="3.40.50.300:FF:002580">
    <property type="entry name" value="AGAP002836-PB"/>
    <property type="match status" value="1"/>
</dbReference>
<feature type="compositionally biased region" description="Gly residues" evidence="22">
    <location>
        <begin position="527"/>
        <end position="538"/>
    </location>
</feature>
<dbReference type="InterPro" id="IPR001650">
    <property type="entry name" value="Helicase_C-like"/>
</dbReference>
<evidence type="ECO:0000256" key="19">
    <source>
        <dbReference type="ARBA" id="ARBA00023211"/>
    </source>
</evidence>
<feature type="compositionally biased region" description="Polar residues" evidence="22">
    <location>
        <begin position="1923"/>
        <end position="1934"/>
    </location>
</feature>
<dbReference type="PROSITE" id="PS50821">
    <property type="entry name" value="PAZ"/>
    <property type="match status" value="1"/>
</dbReference>
<dbReference type="FunFam" id="2.170.260.10:FF:000002">
    <property type="entry name" value="Putative Endoribonuclease Dicer"/>
    <property type="match status" value="1"/>
</dbReference>
<dbReference type="VEuPathDB" id="VectorBase:ADAC004833"/>
<evidence type="ECO:0000313" key="30">
    <source>
        <dbReference type="Proteomes" id="UP000000673"/>
    </source>
</evidence>
<keyword evidence="14" id="KW-0347">Helicase</keyword>
<feature type="domain" description="Dicer dsRNA-binding fold" evidence="27">
    <location>
        <begin position="805"/>
        <end position="900"/>
    </location>
</feature>
<dbReference type="Pfam" id="PF20931">
    <property type="entry name" value="Dicer_platform"/>
    <property type="match status" value="1"/>
</dbReference>
<proteinExistence type="inferred from homology"/>
<keyword evidence="13" id="KW-0378">Hydrolase</keyword>
<keyword evidence="30" id="KW-1185">Reference proteome</keyword>
<comment type="similarity">
    <text evidence="20">Belongs to the helicase family. Dicer subfamily.</text>
</comment>
<dbReference type="InterPro" id="IPR000999">
    <property type="entry name" value="RNase_III_dom"/>
</dbReference>
<keyword evidence="15" id="KW-0067">ATP-binding</keyword>
<dbReference type="Gene3D" id="3.40.50.300">
    <property type="entry name" value="P-loop containing nucleotide triphosphate hydrolases"/>
    <property type="match status" value="2"/>
</dbReference>
<keyword evidence="9" id="KW-0479">Metal-binding</keyword>
<feature type="region of interest" description="Disordered" evidence="22">
    <location>
        <begin position="1916"/>
        <end position="1978"/>
    </location>
</feature>
<dbReference type="STRING" id="43151.W5JL08"/>
<dbReference type="SMART" id="SM00535">
    <property type="entry name" value="RIBOc"/>
    <property type="match status" value="2"/>
</dbReference>
<keyword evidence="6" id="KW-0963">Cytoplasm</keyword>
<dbReference type="Proteomes" id="UP000000673">
    <property type="component" value="Unassembled WGS sequence"/>
</dbReference>
<evidence type="ECO:0000259" key="27">
    <source>
        <dbReference type="PROSITE" id="PS51327"/>
    </source>
</evidence>
<dbReference type="InterPro" id="IPR036085">
    <property type="entry name" value="PAZ_dom_sf"/>
</dbReference>
<dbReference type="InterPro" id="IPR048512">
    <property type="entry name" value="Dicer_platform"/>
</dbReference>
<evidence type="ECO:0000256" key="12">
    <source>
        <dbReference type="ARBA" id="ARBA00022759"/>
    </source>
</evidence>
<name>W5JL08_ANODA</name>
<evidence type="ECO:0000256" key="22">
    <source>
        <dbReference type="SAM" id="MobiDB-lite"/>
    </source>
</evidence>
<reference evidence="29" key="4">
    <citation type="submission" date="2015-06" db="UniProtKB">
        <authorList>
            <consortium name="EnsemblMetazoa"/>
        </authorList>
    </citation>
    <scope>IDENTIFICATION</scope>
</reference>
<evidence type="ECO:0000259" key="26">
    <source>
        <dbReference type="PROSITE" id="PS51194"/>
    </source>
</evidence>
<dbReference type="Gene3D" id="3.30.160.380">
    <property type="entry name" value="Dicer dimerisation domain"/>
    <property type="match status" value="1"/>
</dbReference>
<dbReference type="EMBL" id="ADMH02001254">
    <property type="protein sequence ID" value="ETN63439.1"/>
    <property type="molecule type" value="Genomic_DNA"/>
</dbReference>
<dbReference type="PROSITE" id="PS51327">
    <property type="entry name" value="DICER_DSRBF"/>
    <property type="match status" value="1"/>
</dbReference>
<keyword evidence="16" id="KW-0460">Magnesium</keyword>
<evidence type="ECO:0000256" key="8">
    <source>
        <dbReference type="ARBA" id="ARBA00022722"/>
    </source>
</evidence>
<feature type="region of interest" description="Disordered" evidence="22">
    <location>
        <begin position="691"/>
        <end position="715"/>
    </location>
</feature>
<dbReference type="VEuPathDB" id="VectorBase:ADAR2_003909"/>
<dbReference type="GO" id="GO:0005524">
    <property type="term" value="F:ATP binding"/>
    <property type="evidence" value="ECO:0007669"/>
    <property type="project" value="UniProtKB-KW"/>
</dbReference>
<dbReference type="Pfam" id="PF00271">
    <property type="entry name" value="Helicase_C"/>
    <property type="match status" value="1"/>
</dbReference>
<dbReference type="GO" id="GO:0004530">
    <property type="term" value="F:deoxyribonuclease I activity"/>
    <property type="evidence" value="ECO:0007669"/>
    <property type="project" value="TreeGrafter"/>
</dbReference>